<gene>
    <name evidence="10" type="ORF">AB6A40_006596</name>
</gene>
<comment type="subunit">
    <text evidence="7">Interacts with RAB1A and RAB10; in a GTP-dependent manner.</text>
</comment>
<evidence type="ECO:0000256" key="4">
    <source>
        <dbReference type="ARBA" id="ARBA00022490"/>
    </source>
</evidence>
<dbReference type="Proteomes" id="UP001608902">
    <property type="component" value="Unassembled WGS sequence"/>
</dbReference>
<evidence type="ECO:0000256" key="2">
    <source>
        <dbReference type="ARBA" id="ARBA00004496"/>
    </source>
</evidence>
<dbReference type="SUPFAM" id="SSF47923">
    <property type="entry name" value="Ypt/Rab-GAP domain of gyp1p"/>
    <property type="match status" value="2"/>
</dbReference>
<keyword evidence="3" id="KW-0343">GTPase activation</keyword>
<evidence type="ECO:0000256" key="3">
    <source>
        <dbReference type="ARBA" id="ARBA00022468"/>
    </source>
</evidence>
<keyword evidence="5" id="KW-0472">Membrane</keyword>
<evidence type="ECO:0000259" key="9">
    <source>
        <dbReference type="PROSITE" id="PS50086"/>
    </source>
</evidence>
<comment type="caution">
    <text evidence="10">The sequence shown here is derived from an EMBL/GenBank/DDBJ whole genome shotgun (WGS) entry which is preliminary data.</text>
</comment>
<evidence type="ECO:0000256" key="6">
    <source>
        <dbReference type="ARBA" id="ARBA00059763"/>
    </source>
</evidence>
<dbReference type="Gene3D" id="1.10.472.80">
    <property type="entry name" value="Ypt/Rab-GAP domain of gyp1p, domain 3"/>
    <property type="match status" value="1"/>
</dbReference>
<evidence type="ECO:0000313" key="11">
    <source>
        <dbReference type="Proteomes" id="UP001608902"/>
    </source>
</evidence>
<dbReference type="Pfam" id="PF00566">
    <property type="entry name" value="RabGAP-TBC"/>
    <property type="match status" value="1"/>
</dbReference>
<evidence type="ECO:0000313" key="10">
    <source>
        <dbReference type="EMBL" id="MFH4979887.1"/>
    </source>
</evidence>
<organism evidence="10 11">
    <name type="scientific">Gnathostoma spinigerum</name>
    <dbReference type="NCBI Taxonomy" id="75299"/>
    <lineage>
        <taxon>Eukaryota</taxon>
        <taxon>Metazoa</taxon>
        <taxon>Ecdysozoa</taxon>
        <taxon>Nematoda</taxon>
        <taxon>Chromadorea</taxon>
        <taxon>Rhabditida</taxon>
        <taxon>Spirurina</taxon>
        <taxon>Gnathostomatomorpha</taxon>
        <taxon>Gnathostomatoidea</taxon>
        <taxon>Gnathostomatidae</taxon>
        <taxon>Gnathostoma</taxon>
    </lineage>
</organism>
<evidence type="ECO:0000256" key="5">
    <source>
        <dbReference type="ARBA" id="ARBA00023136"/>
    </source>
</evidence>
<proteinExistence type="predicted"/>
<comment type="subcellular location">
    <subcellularLocation>
        <location evidence="2">Cytoplasm</location>
    </subcellularLocation>
    <subcellularLocation>
        <location evidence="1">Membrane</location>
    </subcellularLocation>
</comment>
<dbReference type="PROSITE" id="PS50086">
    <property type="entry name" value="TBC_RABGAP"/>
    <property type="match status" value="1"/>
</dbReference>
<dbReference type="Gene3D" id="1.10.8.270">
    <property type="entry name" value="putative rabgap domain of human tbc1 domain family member 14 like domains"/>
    <property type="match status" value="1"/>
</dbReference>
<feature type="domain" description="Rab-GAP TBC" evidence="9">
    <location>
        <begin position="35"/>
        <end position="334"/>
    </location>
</feature>
<dbReference type="PANTHER" id="PTHR22957:SF27">
    <property type="entry name" value="TBC1 DOMAIN FAMILY MEMBER 13"/>
    <property type="match status" value="1"/>
</dbReference>
<dbReference type="FunFam" id="1.10.472.80:FF:000009">
    <property type="entry name" value="TBC1 domain family member 13"/>
    <property type="match status" value="1"/>
</dbReference>
<sequence>MSEKYRRRITHLEYLLLTDRKDIDCSELREACIYGIPDVFRPLCWRILLGYLPRERNLWPQHLKKQRMNYDALVNDIVVHPGQPTSELNMNNVTDHPLSLNPSSEWNNYFKDNEILAQIDKDVRRLCPEIQFFQRTTNYPHRQAARMNLSKRVRQDNLISKNINYSAYINFFPAPSKVAQVEYSNEVEDQDSEKHWQVVERVLFIYSKLNPGVHYVQGMNELVGPIYYVFANDSDTTWAEFAEADTYYCFQQLMSEIKDNFIRTLDKSNCGIESMMSTFYKRLEGCDSELYATITKKLCIHPQFYAFRWLSLLLSQEFPLPDVIALWDSLFSHTDRLDFLQWICLAMLVNERKRLLMSDFSTSLKLLQNYPVVDVGYLIALATGLKEGRYKVSKNELSDDTSSSNESEKSRNSKERLATIISGTVKHLIRK</sequence>
<accession>A0ABD6EL05</accession>
<comment type="function">
    <text evidence="6">Acts as a GTPase-activating protein for RAB35. Together with RAB35 may be involved in regulation of insulin-induced glucose transporter SLC2A4/GLUT4 translocation to the plasma membrane in adipocytes.</text>
</comment>
<dbReference type="SMART" id="SM00164">
    <property type="entry name" value="TBC"/>
    <property type="match status" value="1"/>
</dbReference>
<dbReference type="GO" id="GO:0005096">
    <property type="term" value="F:GTPase activator activity"/>
    <property type="evidence" value="ECO:0007669"/>
    <property type="project" value="UniProtKB-KW"/>
</dbReference>
<reference evidence="10 11" key="1">
    <citation type="submission" date="2024-08" db="EMBL/GenBank/DDBJ databases">
        <title>Gnathostoma spinigerum genome.</title>
        <authorList>
            <person name="Gonzalez-Bertolin B."/>
            <person name="Monzon S."/>
            <person name="Zaballos A."/>
            <person name="Jimenez P."/>
            <person name="Dekumyoy P."/>
            <person name="Varona S."/>
            <person name="Cuesta I."/>
            <person name="Sumanam S."/>
            <person name="Adisakwattana P."/>
            <person name="Gasser R.B."/>
            <person name="Hernandez-Gonzalez A."/>
            <person name="Young N.D."/>
            <person name="Perteguer M.J."/>
        </authorList>
    </citation>
    <scope>NUCLEOTIDE SEQUENCE [LARGE SCALE GENOMIC DNA]</scope>
    <source>
        <strain evidence="10">AL3</strain>
        <tissue evidence="10">Liver</tissue>
    </source>
</reference>
<evidence type="ECO:0000256" key="7">
    <source>
        <dbReference type="ARBA" id="ARBA00064536"/>
    </source>
</evidence>
<dbReference type="GO" id="GO:0016020">
    <property type="term" value="C:membrane"/>
    <property type="evidence" value="ECO:0007669"/>
    <property type="project" value="UniProtKB-SubCell"/>
</dbReference>
<protein>
    <recommendedName>
        <fullName evidence="8">TBC1 domain family member 13</fullName>
    </recommendedName>
</protein>
<dbReference type="AlphaFoldDB" id="A0ABD6EL05"/>
<dbReference type="EMBL" id="JBGFUD010004768">
    <property type="protein sequence ID" value="MFH4979887.1"/>
    <property type="molecule type" value="Genomic_DNA"/>
</dbReference>
<name>A0ABD6EL05_9BILA</name>
<keyword evidence="4" id="KW-0963">Cytoplasm</keyword>
<evidence type="ECO:0000256" key="8">
    <source>
        <dbReference type="ARBA" id="ARBA00067477"/>
    </source>
</evidence>
<dbReference type="PANTHER" id="PTHR22957">
    <property type="entry name" value="TBC1 DOMAIN FAMILY MEMBER GTPASE-ACTIVATING PROTEIN"/>
    <property type="match status" value="1"/>
</dbReference>
<dbReference type="FunFam" id="1.10.8.270:FF:000019">
    <property type="entry name" value="TBC1 domain family member 13"/>
    <property type="match status" value="1"/>
</dbReference>
<evidence type="ECO:0000256" key="1">
    <source>
        <dbReference type="ARBA" id="ARBA00004370"/>
    </source>
</evidence>
<dbReference type="GO" id="GO:0005737">
    <property type="term" value="C:cytoplasm"/>
    <property type="evidence" value="ECO:0007669"/>
    <property type="project" value="UniProtKB-SubCell"/>
</dbReference>
<dbReference type="InterPro" id="IPR035969">
    <property type="entry name" value="Rab-GAP_TBC_sf"/>
</dbReference>
<dbReference type="Gene3D" id="1.10.10.750">
    <property type="entry name" value="Ypt/Rab-GAP domain of gyp1p, domain 1"/>
    <property type="match status" value="1"/>
</dbReference>
<dbReference type="InterPro" id="IPR000195">
    <property type="entry name" value="Rab-GAP-TBC_dom"/>
</dbReference>
<keyword evidence="11" id="KW-1185">Reference proteome</keyword>